<keyword evidence="4" id="KW-1185">Reference proteome</keyword>
<dbReference type="InterPro" id="IPR002110">
    <property type="entry name" value="Ankyrin_rpt"/>
</dbReference>
<feature type="repeat" description="ANK" evidence="1">
    <location>
        <begin position="1152"/>
        <end position="1184"/>
    </location>
</feature>
<dbReference type="GO" id="GO:0005737">
    <property type="term" value="C:cytoplasm"/>
    <property type="evidence" value="ECO:0007669"/>
    <property type="project" value="TreeGrafter"/>
</dbReference>
<feature type="region of interest" description="Disordered" evidence="2">
    <location>
        <begin position="1"/>
        <end position="22"/>
    </location>
</feature>
<comment type="caution">
    <text evidence="3">The sequence shown here is derived from an EMBL/GenBank/DDBJ whole genome shotgun (WGS) entry which is preliminary data.</text>
</comment>
<dbReference type="SUPFAM" id="SSF48403">
    <property type="entry name" value="Ankyrin repeat"/>
    <property type="match status" value="1"/>
</dbReference>
<dbReference type="Pfam" id="PF12796">
    <property type="entry name" value="Ank_2"/>
    <property type="match status" value="2"/>
</dbReference>
<evidence type="ECO:0008006" key="5">
    <source>
        <dbReference type="Google" id="ProtNLM"/>
    </source>
</evidence>
<evidence type="ECO:0000313" key="3">
    <source>
        <dbReference type="EMBL" id="OWZ13645.1"/>
    </source>
</evidence>
<reference evidence="4" key="1">
    <citation type="submission" date="2017-03" db="EMBL/GenBank/DDBJ databases">
        <title>Phytopthora megakarya and P. palmivora, two closely related causual agents of cacao black pod achieved similar genome size and gene model numbers by different mechanisms.</title>
        <authorList>
            <person name="Ali S."/>
            <person name="Shao J."/>
            <person name="Larry D.J."/>
            <person name="Kronmiller B."/>
            <person name="Shen D."/>
            <person name="Strem M.D."/>
            <person name="Melnick R.L."/>
            <person name="Guiltinan M.J."/>
            <person name="Tyler B.M."/>
            <person name="Meinhardt L.W."/>
            <person name="Bailey B.A."/>
        </authorList>
    </citation>
    <scope>NUCLEOTIDE SEQUENCE [LARGE SCALE GENOMIC DNA]</scope>
    <source>
        <strain evidence="4">zdho120</strain>
    </source>
</reference>
<dbReference type="SMART" id="SM00248">
    <property type="entry name" value="ANK"/>
    <property type="match status" value="7"/>
</dbReference>
<accession>A0A225W7V2</accession>
<organism evidence="3 4">
    <name type="scientific">Phytophthora megakarya</name>
    <dbReference type="NCBI Taxonomy" id="4795"/>
    <lineage>
        <taxon>Eukaryota</taxon>
        <taxon>Sar</taxon>
        <taxon>Stramenopiles</taxon>
        <taxon>Oomycota</taxon>
        <taxon>Peronosporomycetes</taxon>
        <taxon>Peronosporales</taxon>
        <taxon>Peronosporaceae</taxon>
        <taxon>Phytophthora</taxon>
    </lineage>
</organism>
<dbReference type="InterPro" id="IPR016024">
    <property type="entry name" value="ARM-type_fold"/>
</dbReference>
<evidence type="ECO:0000256" key="2">
    <source>
        <dbReference type="SAM" id="MobiDB-lite"/>
    </source>
</evidence>
<name>A0A225W7V2_9STRA</name>
<dbReference type="SUPFAM" id="SSF48371">
    <property type="entry name" value="ARM repeat"/>
    <property type="match status" value="1"/>
</dbReference>
<dbReference type="PROSITE" id="PS50297">
    <property type="entry name" value="ANK_REP_REGION"/>
    <property type="match status" value="3"/>
</dbReference>
<proteinExistence type="predicted"/>
<sequence length="1820" mass="199886">MGEEVVASGGRPDSSTAKNRDATKKRAALWKKQVKCFKLKDVGKKVDAVRFCVQDERFFREQTEVLPLIMGFLTRTKTPELVLETLTVMRTLLSPQTHIENNESDVQVLHPEINAEFMLERSMHADSAWKAGEPFINLFSLTSLAPEIRIKAIEVYNLLLRTSISLSASVNEAIPTLLQFQSVGSPCSALLRCLGVENGDLQFAALSCLRLLMGNPPDEEYLRKFEAEKGISHTLEFVCHAERRFHQPALGILESFSHFECGREHLKKNRAASVLRNAIQEAQQIILKTSTVVPVSGMDASPLSAKDAPELCVNIGVICQVFVRITLAKEQAIVNKREEDHALFMDVIDAMFYILRYDVGSALTPVPIPTETPRATGGAAAAAAANAAVANAAALAALIPFNIDRLVAIISSLGRMIEFSERCKAHAKAQGVLPILLDCFKVKDADNLHQVADKLLHLCTHIRPRDTNYDGVASVEENPPLVEVDALLSLVGMSHETSNKSLVFRHLRWIAALVDLPENANALGEHAVSLFLQILATTSSDNKLLFAFLAKCIHAIVMQNPSALEDVGDCCKLEWIDEYKEQAAYDPKPLTEAVHNVDVSLLVTEALTGLTTAFLKWNPATTGSSTSDFSELLAAKLGVDPTSPGKPGVLPQAAGSKKKLPADQSKPSVFGEAVMLCILENGMLVPKLISTYAAVNPAVCVSLLELLNNLMMVPTGMKVLLHLAKNEMQSGTPSEPVESTTTAAEWPLSVELCSQMEHNILLLPVLNVLQSPGTTFIEIEAAIRSVQVMTSDLEPAKDTTPAIEPVVEAAKSPTKGGAAAAVVPSAPPTIPELVTNESDRFINAAIGCGALVILLSFMDHARIPRDIDNFTARVSAMTTQIEEMVNKFITLAQIKQQNIITKYREKLELEQPPNTETGLPTERTVDVELPYQARWAQNLLDHRVSVPRFGYDSYSALLLASELSLPKVVSALLNAGASTETTSPEGLTPLMMAFLVGNDEMVIDLLDARANVDAITTDGQDLTVWNCALVSPAKIQVSTLITKAYDTVHSEGVSIMSACIALDSIEGSLQFLDMCLDANVDANVSNAQGDFLLHSLLSKSTVRRKLRGLDLCFRYHSYNEDQRRLHNQRRLHSAVVALVQEHDANVNSCNQLGQTPLHLAIVHGYTGIVKLLMSHGANPNVQGIYGHLPLHYACLGFCGNLDGSDGEAIEMARLLLENASRYTFMLGSHIDQRKHKTAAEKQALAIDNILEAGLQSVIEPPSIVMKVASPQQILSTPSFMGEFFPWHFACGAYVQLSSVLCLDDEMQKWFEANGQARADILRYLIREWNVDISTTASDGVTALHLAVKSDVNGNNLPIIDLLLEFCSADDRLNSINLNAVHQHILIDSLPIIPSGAEAVYIDEHDDRKQAYVSSRSIDGKYHIILADGSHVVDVTREHLQVIYDPSSKHSHHSHHYKYVLPMESRFAALHYALQSNDDAIPLRLLTMPDISLDPEGSDLPLLALACAACQTPEVVGRLITQQANMRVHLPLRTSKCELTAVDTHTSSSIASRKHAAALHYAVMYDNVAMVEMLLSSPGGHVQPNVKRSGDGFTPLHLACEVVNMKIIKLLLDHGASLTQPSSMSPHGVSPLQLLLKFDNLENDKLKELVSENYLRPEMLMEGGTGDFTPRPGNQDPQQDLSLEGNAIECQNNDDDMYAPACALLREEENNLDLFERLRKVNSDKRGSYEGLKRRLETELEKSDAVLCVFFDLLNQPLASEVESQSKTNLMETFQLLRHRHECYRQYTTRSKWKSKGKFPRAESKPVLTEEAAEPTTILLQ</sequence>
<gene>
    <name evidence="3" type="ORF">PHMEG_00012994</name>
</gene>
<dbReference type="Proteomes" id="UP000198211">
    <property type="component" value="Unassembled WGS sequence"/>
</dbReference>
<evidence type="ECO:0000313" key="4">
    <source>
        <dbReference type="Proteomes" id="UP000198211"/>
    </source>
</evidence>
<dbReference type="Pfam" id="PF00023">
    <property type="entry name" value="Ank"/>
    <property type="match status" value="2"/>
</dbReference>
<feature type="repeat" description="ANK" evidence="1">
    <location>
        <begin position="985"/>
        <end position="1017"/>
    </location>
</feature>
<dbReference type="PANTHER" id="PTHR16306">
    <property type="entry name" value="TRANSLIN-ASSOCIATED FACTOR X-INTERACTING PROTEIN 1"/>
    <property type="match status" value="1"/>
</dbReference>
<dbReference type="EMBL" id="NBNE01001528">
    <property type="protein sequence ID" value="OWZ13645.1"/>
    <property type="molecule type" value="Genomic_DNA"/>
</dbReference>
<dbReference type="PANTHER" id="PTHR16306:SF0">
    <property type="entry name" value="TRANSLIN-ASSOCIATED FACTOR X-INTERACTING PROTEIN 1"/>
    <property type="match status" value="1"/>
</dbReference>
<dbReference type="OrthoDB" id="194358at2759"/>
<evidence type="ECO:0000256" key="1">
    <source>
        <dbReference type="PROSITE-ProRule" id="PRU00023"/>
    </source>
</evidence>
<dbReference type="STRING" id="4795.A0A225W7V2"/>
<dbReference type="PROSITE" id="PS50088">
    <property type="entry name" value="ANK_REPEAT"/>
    <property type="match status" value="3"/>
</dbReference>
<dbReference type="InterPro" id="IPR036770">
    <property type="entry name" value="Ankyrin_rpt-contain_sf"/>
</dbReference>
<feature type="repeat" description="ANK" evidence="1">
    <location>
        <begin position="1590"/>
        <end position="1622"/>
    </location>
</feature>
<keyword evidence="1" id="KW-0040">ANK repeat</keyword>
<protein>
    <recommendedName>
        <fullName evidence="5">TKL protein kinase</fullName>
    </recommendedName>
</protein>
<dbReference type="Gene3D" id="1.25.40.20">
    <property type="entry name" value="Ankyrin repeat-containing domain"/>
    <property type="match status" value="3"/>
</dbReference>